<evidence type="ECO:0000313" key="4">
    <source>
        <dbReference type="Proteomes" id="UP000006039"/>
    </source>
</evidence>
<protein>
    <submittedName>
        <fullName evidence="2 3">Uncharacterized protein</fullName>
    </submittedName>
</protein>
<feature type="compositionally biased region" description="Polar residues" evidence="1">
    <location>
        <begin position="61"/>
        <end position="75"/>
    </location>
</feature>
<dbReference type="eggNOG" id="ENOG502T6B4">
    <property type="taxonomic scope" value="Eukaryota"/>
</dbReference>
<dbReference type="EnsemblFungi" id="EJT80909">
    <property type="protein sequence ID" value="EJT80909"/>
    <property type="gene ID" value="GGTG_00901"/>
</dbReference>
<feature type="compositionally biased region" description="Low complexity" evidence="1">
    <location>
        <begin position="18"/>
        <end position="48"/>
    </location>
</feature>
<evidence type="ECO:0000313" key="2">
    <source>
        <dbReference type="EMBL" id="EJT80909.1"/>
    </source>
</evidence>
<dbReference type="Proteomes" id="UP000006039">
    <property type="component" value="Unassembled WGS sequence"/>
</dbReference>
<dbReference type="VEuPathDB" id="FungiDB:GGTG_00901"/>
<accession>J3NI16</accession>
<organism evidence="2">
    <name type="scientific">Gaeumannomyces tritici (strain R3-111a-1)</name>
    <name type="common">Wheat and barley take-all root rot fungus</name>
    <name type="synonym">Gaeumannomyces graminis var. tritici</name>
    <dbReference type="NCBI Taxonomy" id="644352"/>
    <lineage>
        <taxon>Eukaryota</taxon>
        <taxon>Fungi</taxon>
        <taxon>Dikarya</taxon>
        <taxon>Ascomycota</taxon>
        <taxon>Pezizomycotina</taxon>
        <taxon>Sordariomycetes</taxon>
        <taxon>Sordariomycetidae</taxon>
        <taxon>Magnaporthales</taxon>
        <taxon>Magnaporthaceae</taxon>
        <taxon>Gaeumannomyces</taxon>
    </lineage>
</organism>
<reference evidence="3" key="4">
    <citation type="journal article" date="2015" name="G3 (Bethesda)">
        <title>Genome sequences of three phytopathogenic species of the Magnaporthaceae family of fungi.</title>
        <authorList>
            <person name="Okagaki L.H."/>
            <person name="Nunes C.C."/>
            <person name="Sailsbery J."/>
            <person name="Clay B."/>
            <person name="Brown D."/>
            <person name="John T."/>
            <person name="Oh Y."/>
            <person name="Young N."/>
            <person name="Fitzgerald M."/>
            <person name="Haas B.J."/>
            <person name="Zeng Q."/>
            <person name="Young S."/>
            <person name="Adiconis X."/>
            <person name="Fan L."/>
            <person name="Levin J.Z."/>
            <person name="Mitchell T.K."/>
            <person name="Okubara P.A."/>
            <person name="Farman M.L."/>
            <person name="Kohn L.M."/>
            <person name="Birren B."/>
            <person name="Ma L.-J."/>
            <person name="Dean R.A."/>
        </authorList>
    </citation>
    <scope>NUCLEOTIDE SEQUENCE</scope>
    <source>
        <strain evidence="3">R3-111a-1</strain>
    </source>
</reference>
<proteinExistence type="predicted"/>
<evidence type="ECO:0000256" key="1">
    <source>
        <dbReference type="SAM" id="MobiDB-lite"/>
    </source>
</evidence>
<name>J3NI16_GAET3</name>
<sequence>MSSRGSKYDVVIQDPRRTSVSSVGSASSSSGSTYTSSSGGSSSMSGTGNYRDPDASRDSAVGTSSRRNRSGQDTSSLTLRYRSCHCYHNMYNNILNIIGTIISFKRLMRSYYT</sequence>
<dbReference type="HOGENOM" id="CLU_2133660_0_0_1"/>
<evidence type="ECO:0000313" key="3">
    <source>
        <dbReference type="EnsemblFungi" id="EJT80909"/>
    </source>
</evidence>
<feature type="region of interest" description="Disordered" evidence="1">
    <location>
        <begin position="1"/>
        <end position="75"/>
    </location>
</feature>
<keyword evidence="4" id="KW-1185">Reference proteome</keyword>
<reference evidence="4" key="1">
    <citation type="submission" date="2010-07" db="EMBL/GenBank/DDBJ databases">
        <title>The genome sequence of Gaeumannomyces graminis var. tritici strain R3-111a-1.</title>
        <authorList>
            <consortium name="The Broad Institute Genome Sequencing Platform"/>
            <person name="Ma L.-J."/>
            <person name="Dead R."/>
            <person name="Young S."/>
            <person name="Zeng Q."/>
            <person name="Koehrsen M."/>
            <person name="Alvarado L."/>
            <person name="Berlin A."/>
            <person name="Chapman S.B."/>
            <person name="Chen Z."/>
            <person name="Freedman E."/>
            <person name="Gellesch M."/>
            <person name="Goldberg J."/>
            <person name="Griggs A."/>
            <person name="Gujja S."/>
            <person name="Heilman E.R."/>
            <person name="Heiman D."/>
            <person name="Hepburn T."/>
            <person name="Howarth C."/>
            <person name="Jen D."/>
            <person name="Larson L."/>
            <person name="Mehta T."/>
            <person name="Neiman D."/>
            <person name="Pearson M."/>
            <person name="Roberts A."/>
            <person name="Saif S."/>
            <person name="Shea T."/>
            <person name="Shenoy N."/>
            <person name="Sisk P."/>
            <person name="Stolte C."/>
            <person name="Sykes S."/>
            <person name="Walk T."/>
            <person name="White J."/>
            <person name="Yandava C."/>
            <person name="Haas B."/>
            <person name="Nusbaum C."/>
            <person name="Birren B."/>
        </authorList>
    </citation>
    <scope>NUCLEOTIDE SEQUENCE [LARGE SCALE GENOMIC DNA]</scope>
    <source>
        <strain evidence="4">R3-111a-1</strain>
    </source>
</reference>
<dbReference type="AlphaFoldDB" id="J3NI16"/>
<reference evidence="2" key="2">
    <citation type="submission" date="2010-07" db="EMBL/GenBank/DDBJ databases">
        <authorList>
            <consortium name="The Broad Institute Genome Sequencing Platform"/>
            <consortium name="Broad Institute Genome Sequencing Center for Infectious Disease"/>
            <person name="Ma L.-J."/>
            <person name="Dead R."/>
            <person name="Young S."/>
            <person name="Zeng Q."/>
            <person name="Koehrsen M."/>
            <person name="Alvarado L."/>
            <person name="Berlin A."/>
            <person name="Chapman S.B."/>
            <person name="Chen Z."/>
            <person name="Freedman E."/>
            <person name="Gellesch M."/>
            <person name="Goldberg J."/>
            <person name="Griggs A."/>
            <person name="Gujja S."/>
            <person name="Heilman E.R."/>
            <person name="Heiman D."/>
            <person name="Hepburn T."/>
            <person name="Howarth C."/>
            <person name="Jen D."/>
            <person name="Larson L."/>
            <person name="Mehta T."/>
            <person name="Neiman D."/>
            <person name="Pearson M."/>
            <person name="Roberts A."/>
            <person name="Saif S."/>
            <person name="Shea T."/>
            <person name="Shenoy N."/>
            <person name="Sisk P."/>
            <person name="Stolte C."/>
            <person name="Sykes S."/>
            <person name="Walk T."/>
            <person name="White J."/>
            <person name="Yandava C."/>
            <person name="Haas B."/>
            <person name="Nusbaum C."/>
            <person name="Birren B."/>
        </authorList>
    </citation>
    <scope>NUCLEOTIDE SEQUENCE</scope>
    <source>
        <strain evidence="2">R3-111a-1</strain>
    </source>
</reference>
<dbReference type="EMBL" id="GL385395">
    <property type="protein sequence ID" value="EJT80909.1"/>
    <property type="molecule type" value="Genomic_DNA"/>
</dbReference>
<dbReference type="RefSeq" id="XP_009216918.1">
    <property type="nucleotide sequence ID" value="XM_009218654.1"/>
</dbReference>
<dbReference type="GeneID" id="20341359"/>
<gene>
    <name evidence="3" type="primary">20341359</name>
    <name evidence="2" type="ORF">GGTG_00901</name>
</gene>
<reference evidence="2" key="3">
    <citation type="submission" date="2010-09" db="EMBL/GenBank/DDBJ databases">
        <title>Annotation of Gaeumannomyces graminis var. tritici R3-111a-1.</title>
        <authorList>
            <consortium name="The Broad Institute Genome Sequencing Platform"/>
            <person name="Ma L.-J."/>
            <person name="Dead R."/>
            <person name="Young S.K."/>
            <person name="Zeng Q."/>
            <person name="Gargeya S."/>
            <person name="Fitzgerald M."/>
            <person name="Haas B."/>
            <person name="Abouelleil A."/>
            <person name="Alvarado L."/>
            <person name="Arachchi H.M."/>
            <person name="Berlin A."/>
            <person name="Brown A."/>
            <person name="Chapman S.B."/>
            <person name="Chen Z."/>
            <person name="Dunbar C."/>
            <person name="Freedman E."/>
            <person name="Gearin G."/>
            <person name="Gellesch M."/>
            <person name="Goldberg J."/>
            <person name="Griggs A."/>
            <person name="Gujja S."/>
            <person name="Heiman D."/>
            <person name="Howarth C."/>
            <person name="Larson L."/>
            <person name="Lui A."/>
            <person name="MacDonald P.J.P."/>
            <person name="Mehta T."/>
            <person name="Montmayeur A."/>
            <person name="Murphy C."/>
            <person name="Neiman D."/>
            <person name="Pearson M."/>
            <person name="Priest M."/>
            <person name="Roberts A."/>
            <person name="Saif S."/>
            <person name="Shea T."/>
            <person name="Shenoy N."/>
            <person name="Sisk P."/>
            <person name="Stolte C."/>
            <person name="Sykes S."/>
            <person name="Yandava C."/>
            <person name="Wortman J."/>
            <person name="Nusbaum C."/>
            <person name="Birren B."/>
        </authorList>
    </citation>
    <scope>NUCLEOTIDE SEQUENCE</scope>
    <source>
        <strain evidence="2">R3-111a-1</strain>
    </source>
</reference>
<reference evidence="3" key="5">
    <citation type="submission" date="2018-04" db="UniProtKB">
        <authorList>
            <consortium name="EnsemblFungi"/>
        </authorList>
    </citation>
    <scope>IDENTIFICATION</scope>
    <source>
        <strain evidence="3">R3-111a-1</strain>
    </source>
</reference>